<evidence type="ECO:0000256" key="4">
    <source>
        <dbReference type="ARBA" id="ARBA00023163"/>
    </source>
</evidence>
<sequence>MARPKAKELTTRELEIMHVFWDQQSAESPVELTVTQVRDALEAAGRDLAYTTVATLIRILVEKDFLEQTNEVRPYFFRSVRSFDDVSGSMLGDMIQKVFGGSREKLLLRLLDERQLSPRELKAIQEILKEKS</sequence>
<dbReference type="Proteomes" id="UP000320421">
    <property type="component" value="Chromosome"/>
</dbReference>
<dbReference type="GO" id="GO:0045892">
    <property type="term" value="P:negative regulation of DNA-templated transcription"/>
    <property type="evidence" value="ECO:0007669"/>
    <property type="project" value="InterPro"/>
</dbReference>
<dbReference type="PIRSF" id="PIRSF019455">
    <property type="entry name" value="CopR_AtkY"/>
    <property type="match status" value="1"/>
</dbReference>
<dbReference type="AlphaFoldDB" id="A0A517PPJ8"/>
<comment type="similarity">
    <text evidence="1">Belongs to the BlaI transcriptional regulatory family.</text>
</comment>
<dbReference type="InterPro" id="IPR036390">
    <property type="entry name" value="WH_DNA-bd_sf"/>
</dbReference>
<keyword evidence="3" id="KW-0238">DNA-binding</keyword>
<dbReference type="Gene3D" id="1.10.10.10">
    <property type="entry name" value="Winged helix-like DNA-binding domain superfamily/Winged helix DNA-binding domain"/>
    <property type="match status" value="1"/>
</dbReference>
<dbReference type="InterPro" id="IPR005650">
    <property type="entry name" value="BlaI_family"/>
</dbReference>
<keyword evidence="2" id="KW-0805">Transcription regulation</keyword>
<dbReference type="GO" id="GO:0003677">
    <property type="term" value="F:DNA binding"/>
    <property type="evidence" value="ECO:0007669"/>
    <property type="project" value="UniProtKB-KW"/>
</dbReference>
<reference evidence="5 6" key="1">
    <citation type="submission" date="2019-02" db="EMBL/GenBank/DDBJ databases">
        <title>Deep-cultivation of Planctomycetes and their phenomic and genomic characterization uncovers novel biology.</title>
        <authorList>
            <person name="Wiegand S."/>
            <person name="Jogler M."/>
            <person name="Boedeker C."/>
            <person name="Pinto D."/>
            <person name="Vollmers J."/>
            <person name="Rivas-Marin E."/>
            <person name="Kohn T."/>
            <person name="Peeters S.H."/>
            <person name="Heuer A."/>
            <person name="Rast P."/>
            <person name="Oberbeckmann S."/>
            <person name="Bunk B."/>
            <person name="Jeske O."/>
            <person name="Meyerdierks A."/>
            <person name="Storesund J.E."/>
            <person name="Kallscheuer N."/>
            <person name="Luecker S."/>
            <person name="Lage O.M."/>
            <person name="Pohl T."/>
            <person name="Merkel B.J."/>
            <person name="Hornburger P."/>
            <person name="Mueller R.-W."/>
            <person name="Bruemmer F."/>
            <person name="Labrenz M."/>
            <person name="Spormann A.M."/>
            <person name="Op den Camp H."/>
            <person name="Overmann J."/>
            <person name="Amann R."/>
            <person name="Jetten M.S.M."/>
            <person name="Mascher T."/>
            <person name="Medema M.H."/>
            <person name="Devos D.P."/>
            <person name="Kaster A.-K."/>
            <person name="Ovreas L."/>
            <person name="Rohde M."/>
            <person name="Galperin M.Y."/>
            <person name="Jogler C."/>
        </authorList>
    </citation>
    <scope>NUCLEOTIDE SEQUENCE [LARGE SCALE GENOMIC DNA]</scope>
    <source>
        <strain evidence="5 6">HG66A1</strain>
    </source>
</reference>
<dbReference type="Gene3D" id="1.10.4040.10">
    <property type="entry name" value="Penicillinase repressor domain"/>
    <property type="match status" value="1"/>
</dbReference>
<organism evidence="5 6">
    <name type="scientific">Gimesia chilikensis</name>
    <dbReference type="NCBI Taxonomy" id="2605989"/>
    <lineage>
        <taxon>Bacteria</taxon>
        <taxon>Pseudomonadati</taxon>
        <taxon>Planctomycetota</taxon>
        <taxon>Planctomycetia</taxon>
        <taxon>Planctomycetales</taxon>
        <taxon>Planctomycetaceae</taxon>
        <taxon>Gimesia</taxon>
    </lineage>
</organism>
<evidence type="ECO:0000256" key="1">
    <source>
        <dbReference type="ARBA" id="ARBA00011046"/>
    </source>
</evidence>
<evidence type="ECO:0000256" key="3">
    <source>
        <dbReference type="ARBA" id="ARBA00023125"/>
    </source>
</evidence>
<dbReference type="RefSeq" id="WP_145185421.1">
    <property type="nucleotide sequence ID" value="NZ_CP036266.1"/>
</dbReference>
<evidence type="ECO:0000313" key="5">
    <source>
        <dbReference type="EMBL" id="QDT21303.1"/>
    </source>
</evidence>
<evidence type="ECO:0000313" key="6">
    <source>
        <dbReference type="Proteomes" id="UP000320421"/>
    </source>
</evidence>
<proteinExistence type="inferred from homology"/>
<name>A0A517PPJ8_9PLAN</name>
<keyword evidence="4" id="KW-0804">Transcription</keyword>
<gene>
    <name evidence="5" type="primary">blaI_4</name>
    <name evidence="5" type="ORF">HG66A1_31020</name>
</gene>
<protein>
    <submittedName>
        <fullName evidence="5">Penicillinase repressor</fullName>
    </submittedName>
</protein>
<accession>A0A517PPJ8</accession>
<evidence type="ECO:0000256" key="2">
    <source>
        <dbReference type="ARBA" id="ARBA00023015"/>
    </source>
</evidence>
<dbReference type="OrthoDB" id="280196at2"/>
<dbReference type="InterPro" id="IPR036388">
    <property type="entry name" value="WH-like_DNA-bd_sf"/>
</dbReference>
<dbReference type="SUPFAM" id="SSF46785">
    <property type="entry name" value="Winged helix' DNA-binding domain"/>
    <property type="match status" value="1"/>
</dbReference>
<keyword evidence="6" id="KW-1185">Reference proteome</keyword>
<dbReference type="EMBL" id="CP036266">
    <property type="protein sequence ID" value="QDT21303.1"/>
    <property type="molecule type" value="Genomic_DNA"/>
</dbReference>
<dbReference type="Pfam" id="PF03965">
    <property type="entry name" value="Penicillinase_R"/>
    <property type="match status" value="1"/>
</dbReference>